<dbReference type="Proteomes" id="UP000633365">
    <property type="component" value="Unassembled WGS sequence"/>
</dbReference>
<dbReference type="PANTHER" id="PTHR11106">
    <property type="entry name" value="GANGLIOSIDE INDUCED DIFFERENTIATION ASSOCIATED PROTEIN 2-RELATED"/>
    <property type="match status" value="1"/>
</dbReference>
<dbReference type="GO" id="GO:0016787">
    <property type="term" value="F:hydrolase activity"/>
    <property type="evidence" value="ECO:0007669"/>
    <property type="project" value="UniProtKB-KW"/>
</dbReference>
<dbReference type="SMART" id="SM00506">
    <property type="entry name" value="A1pp"/>
    <property type="match status" value="1"/>
</dbReference>
<dbReference type="RefSeq" id="WP_201426805.1">
    <property type="nucleotide sequence ID" value="NZ_JAEQMG010000035.1"/>
</dbReference>
<accession>A0A934U2B0</accession>
<dbReference type="CDD" id="cd02908">
    <property type="entry name" value="Macro_OAADPr_deacetylase"/>
    <property type="match status" value="1"/>
</dbReference>
<feature type="domain" description="Macro" evidence="1">
    <location>
        <begin position="70"/>
        <end position="258"/>
    </location>
</feature>
<name>A0A934U2B0_9FIRM</name>
<dbReference type="PROSITE" id="PS51154">
    <property type="entry name" value="MACRO"/>
    <property type="match status" value="1"/>
</dbReference>
<keyword evidence="2" id="KW-0378">Hydrolase</keyword>
<protein>
    <submittedName>
        <fullName evidence="2">Protein-ADP-ribose hydrolase</fullName>
    </submittedName>
</protein>
<keyword evidence="3" id="KW-1185">Reference proteome</keyword>
<dbReference type="NCBIfam" id="NF003163">
    <property type="entry name" value="PRK04143.1"/>
    <property type="match status" value="1"/>
</dbReference>
<evidence type="ECO:0000259" key="1">
    <source>
        <dbReference type="PROSITE" id="PS51154"/>
    </source>
</evidence>
<dbReference type="InterPro" id="IPR043472">
    <property type="entry name" value="Macro_dom-like"/>
</dbReference>
<reference evidence="2" key="1">
    <citation type="submission" date="2021-01" db="EMBL/GenBank/DDBJ databases">
        <title>Genome public.</title>
        <authorList>
            <person name="Liu C."/>
            <person name="Sun Q."/>
        </authorList>
    </citation>
    <scope>NUCLEOTIDE SEQUENCE</scope>
    <source>
        <strain evidence="2">M6</strain>
    </source>
</reference>
<dbReference type="InterPro" id="IPR002589">
    <property type="entry name" value="Macro_dom"/>
</dbReference>
<gene>
    <name evidence="2" type="ORF">JKK62_02380</name>
</gene>
<dbReference type="Gene3D" id="3.40.220.10">
    <property type="entry name" value="Leucine Aminopeptidase, subunit E, domain 1"/>
    <property type="match status" value="1"/>
</dbReference>
<evidence type="ECO:0000313" key="3">
    <source>
        <dbReference type="Proteomes" id="UP000633365"/>
    </source>
</evidence>
<comment type="caution">
    <text evidence="2">The sequence shown here is derived from an EMBL/GenBank/DDBJ whole genome shotgun (WGS) entry which is preliminary data.</text>
</comment>
<dbReference type="Pfam" id="PF01661">
    <property type="entry name" value="Macro"/>
    <property type="match status" value="1"/>
</dbReference>
<sequence>MTHEEQRIWLIKELQKDRSQLSHYRIPNDEQGQKDLLRGLMNIWMPKPISEEYLRIESEYLRAENEAKGITKISDLTPVEKDLYLWQGDITTLSCDAVVNAANAQLLGCFRVLHSCIDNCLHIAAGLSLRYRCFEIMSEQGHEEPTGQAKITPGYNLPSQYVLHTVGPIVSGRLTEEHCELLKSCYLSCLKLAEENGCESIAFCCISTGVFGFPQHKAAEIAVSTVKEYKKTTSSDIKVIFNVFKDDDLMIYRNLLNC</sequence>
<dbReference type="PANTHER" id="PTHR11106:SF27">
    <property type="entry name" value="MACRO DOMAIN-CONTAINING PROTEIN"/>
    <property type="match status" value="1"/>
</dbReference>
<evidence type="ECO:0000313" key="2">
    <source>
        <dbReference type="EMBL" id="MBK6087507.1"/>
    </source>
</evidence>
<dbReference type="EMBL" id="JAEQMG010000035">
    <property type="protein sequence ID" value="MBK6087507.1"/>
    <property type="molecule type" value="Genomic_DNA"/>
</dbReference>
<dbReference type="AlphaFoldDB" id="A0A934U2B0"/>
<organism evidence="2 3">
    <name type="scientific">Ruminococcus difficilis</name>
    <dbReference type="NCBI Taxonomy" id="2763069"/>
    <lineage>
        <taxon>Bacteria</taxon>
        <taxon>Bacillati</taxon>
        <taxon>Bacillota</taxon>
        <taxon>Clostridia</taxon>
        <taxon>Eubacteriales</taxon>
        <taxon>Oscillospiraceae</taxon>
        <taxon>Ruminococcus</taxon>
    </lineage>
</organism>
<proteinExistence type="predicted"/>
<dbReference type="SUPFAM" id="SSF52949">
    <property type="entry name" value="Macro domain-like"/>
    <property type="match status" value="1"/>
</dbReference>